<proteinExistence type="predicted"/>
<organism evidence="1 2">
    <name type="scientific">Lipomyces kononenkoae</name>
    <name type="common">Yeast</name>
    <dbReference type="NCBI Taxonomy" id="34357"/>
    <lineage>
        <taxon>Eukaryota</taxon>
        <taxon>Fungi</taxon>
        <taxon>Dikarya</taxon>
        <taxon>Ascomycota</taxon>
        <taxon>Saccharomycotina</taxon>
        <taxon>Lipomycetes</taxon>
        <taxon>Lipomycetales</taxon>
        <taxon>Lipomycetaceae</taxon>
        <taxon>Lipomyces</taxon>
    </lineage>
</organism>
<dbReference type="EMBL" id="MU971395">
    <property type="protein sequence ID" value="KAK9236152.1"/>
    <property type="molecule type" value="Genomic_DNA"/>
</dbReference>
<reference evidence="2" key="1">
    <citation type="journal article" date="2024" name="Front. Bioeng. Biotechnol.">
        <title>Genome-scale model development and genomic sequencing of the oleaginous clade Lipomyces.</title>
        <authorList>
            <person name="Czajka J.J."/>
            <person name="Han Y."/>
            <person name="Kim J."/>
            <person name="Mondo S.J."/>
            <person name="Hofstad B.A."/>
            <person name="Robles A."/>
            <person name="Haridas S."/>
            <person name="Riley R."/>
            <person name="LaButti K."/>
            <person name="Pangilinan J."/>
            <person name="Andreopoulos W."/>
            <person name="Lipzen A."/>
            <person name="Yan J."/>
            <person name="Wang M."/>
            <person name="Ng V."/>
            <person name="Grigoriev I.V."/>
            <person name="Spatafora J.W."/>
            <person name="Magnuson J.K."/>
            <person name="Baker S.E."/>
            <person name="Pomraning K.R."/>
        </authorList>
    </citation>
    <scope>NUCLEOTIDE SEQUENCE [LARGE SCALE GENOMIC DNA]</scope>
    <source>
        <strain evidence="2">CBS 7786</strain>
    </source>
</reference>
<accession>A0ACC3SZD5</accession>
<comment type="caution">
    <text evidence="1">The sequence shown here is derived from an EMBL/GenBank/DDBJ whole genome shotgun (WGS) entry which is preliminary data.</text>
</comment>
<keyword evidence="2" id="KW-1185">Reference proteome</keyword>
<feature type="non-terminal residue" evidence="1">
    <location>
        <position position="1"/>
    </location>
</feature>
<dbReference type="Proteomes" id="UP001433508">
    <property type="component" value="Unassembled WGS sequence"/>
</dbReference>
<evidence type="ECO:0000313" key="2">
    <source>
        <dbReference type="Proteomes" id="UP001433508"/>
    </source>
</evidence>
<gene>
    <name evidence="1" type="ORF">V1525DRAFT_445068</name>
</gene>
<sequence length="239" mass="26252">STTSRVEGSHGALKGALTSSSGTLLPAGKKINRRARDQSEQSSIIGSNQNLHVSLEIRNQVETATLCTAISRSALELVYAEVRKKLNHNDEDGTTDNCACTIGNRYLLPCSHQIQLGVPLDVAEIHPRWRVSQVLPPPNVVGHNIDPETLSTILKDPKASLPRKGRPTGTRRLQTSAENILNAADRRETVRRCGSCHEAGHNRRTCPRFLSQQLPQCLECEDIPAHSVQAEEDMTTKSR</sequence>
<evidence type="ECO:0000313" key="1">
    <source>
        <dbReference type="EMBL" id="KAK9236152.1"/>
    </source>
</evidence>
<name>A0ACC3SZD5_LIPKO</name>
<protein>
    <submittedName>
        <fullName evidence="1">Uncharacterized protein</fullName>
    </submittedName>
</protein>
<feature type="non-terminal residue" evidence="1">
    <location>
        <position position="239"/>
    </location>
</feature>